<dbReference type="PANTHER" id="PTHR41335">
    <property type="entry name" value="MEMBRANE PROTEIN-RELATED"/>
    <property type="match status" value="1"/>
</dbReference>
<feature type="transmembrane region" description="Helical" evidence="5">
    <location>
        <begin position="41"/>
        <end position="65"/>
    </location>
</feature>
<dbReference type="PANTHER" id="PTHR41335:SF1">
    <property type="entry name" value="MEMBRANE PROTEIN"/>
    <property type="match status" value="1"/>
</dbReference>
<evidence type="ECO:0000256" key="2">
    <source>
        <dbReference type="ARBA" id="ARBA00022692"/>
    </source>
</evidence>
<keyword evidence="1" id="KW-1003">Cell membrane</keyword>
<keyword evidence="4 5" id="KW-0472">Membrane</keyword>
<comment type="caution">
    <text evidence="8">The sequence shown here is derived from an EMBL/GenBank/DDBJ whole genome shotgun (WGS) entry which is preliminary data.</text>
</comment>
<dbReference type="EMBL" id="JAAVMB010000005">
    <property type="protein sequence ID" value="NKC67620.1"/>
    <property type="molecule type" value="Genomic_DNA"/>
</dbReference>
<evidence type="ECO:0000313" key="9">
    <source>
        <dbReference type="Proteomes" id="UP000288197"/>
    </source>
</evidence>
<sequence>MKNTTKMFIILILAFIVVLFSVINAQPIDVNFLVTKVSLPLAVILIAAVLVGALIVFIVMASSIWQKKRQIKELNQSLYNKNSELEEGQATEVIALKEELRQKELELSDLKHRLVNDMMSDDTLKVSDWSDLIDED</sequence>
<dbReference type="Pfam" id="PF06305">
    <property type="entry name" value="LapA_dom"/>
    <property type="match status" value="1"/>
</dbReference>
<dbReference type="GeneID" id="63146535"/>
<keyword evidence="3 5" id="KW-1133">Transmembrane helix</keyword>
<dbReference type="Proteomes" id="UP000288197">
    <property type="component" value="Unassembled WGS sequence"/>
</dbReference>
<accession>A0A369AVK2</accession>
<evidence type="ECO:0000256" key="1">
    <source>
        <dbReference type="ARBA" id="ARBA00022475"/>
    </source>
</evidence>
<evidence type="ECO:0000256" key="5">
    <source>
        <dbReference type="SAM" id="Phobius"/>
    </source>
</evidence>
<evidence type="ECO:0000259" key="6">
    <source>
        <dbReference type="Pfam" id="PF06305"/>
    </source>
</evidence>
<evidence type="ECO:0000256" key="4">
    <source>
        <dbReference type="ARBA" id="ARBA00023136"/>
    </source>
</evidence>
<organism evidence="8 9">
    <name type="scientific">Vagococcus fluvialis</name>
    <dbReference type="NCBI Taxonomy" id="2738"/>
    <lineage>
        <taxon>Bacteria</taxon>
        <taxon>Bacillati</taxon>
        <taxon>Bacillota</taxon>
        <taxon>Bacilli</taxon>
        <taxon>Lactobacillales</taxon>
        <taxon>Enterococcaceae</taxon>
        <taxon>Vagococcus</taxon>
    </lineage>
</organism>
<evidence type="ECO:0000313" key="7">
    <source>
        <dbReference type="EMBL" id="NKC67620.1"/>
    </source>
</evidence>
<gene>
    <name evidence="8" type="ORF">CBF32_07680</name>
    <name evidence="7" type="ORF">HED35_05925</name>
</gene>
<evidence type="ECO:0000256" key="3">
    <source>
        <dbReference type="ARBA" id="ARBA00022989"/>
    </source>
</evidence>
<feature type="domain" description="Lipopolysaccharide assembly protein A" evidence="6">
    <location>
        <begin position="24"/>
        <end position="85"/>
    </location>
</feature>
<dbReference type="EMBL" id="NGJX01000006">
    <property type="protein sequence ID" value="RSU01861.1"/>
    <property type="molecule type" value="Genomic_DNA"/>
</dbReference>
<keyword evidence="9" id="KW-1185">Reference proteome</keyword>
<evidence type="ECO:0000313" key="10">
    <source>
        <dbReference type="Proteomes" id="UP000521358"/>
    </source>
</evidence>
<proteinExistence type="predicted"/>
<name>A0A369AVK2_9ENTE</name>
<dbReference type="GO" id="GO:0005886">
    <property type="term" value="C:plasma membrane"/>
    <property type="evidence" value="ECO:0007669"/>
    <property type="project" value="InterPro"/>
</dbReference>
<dbReference type="Proteomes" id="UP000521358">
    <property type="component" value="Unassembled WGS sequence"/>
</dbReference>
<dbReference type="InterPro" id="IPR010445">
    <property type="entry name" value="LapA_dom"/>
</dbReference>
<dbReference type="RefSeq" id="WP_086342437.1">
    <property type="nucleotide sequence ID" value="NZ_CP081459.1"/>
</dbReference>
<dbReference type="OrthoDB" id="2200420at2"/>
<reference evidence="7 10" key="2">
    <citation type="submission" date="2020-03" db="EMBL/GenBank/DDBJ databases">
        <title>Bacterial samples isolated from urine from healthy bovine heifers (Gyr breed).</title>
        <authorList>
            <person name="Giannattasio-Ferraz S."/>
            <person name="Maskeri L."/>
            <person name="Penido A."/>
            <person name="Barbosa-Stancioli E.F."/>
            <person name="Putonti C."/>
        </authorList>
    </citation>
    <scope>NUCLEOTIDE SEQUENCE [LARGE SCALE GENOMIC DNA]</scope>
    <source>
        <strain evidence="7 10">UFMG-H7</strain>
    </source>
</reference>
<keyword evidence="2 5" id="KW-0812">Transmembrane</keyword>
<evidence type="ECO:0000313" key="8">
    <source>
        <dbReference type="EMBL" id="RSU01861.1"/>
    </source>
</evidence>
<protein>
    <submittedName>
        <fullName evidence="7">LapA family protein</fullName>
    </submittedName>
</protein>
<dbReference type="AlphaFoldDB" id="A0A369AVK2"/>
<reference evidence="8 9" key="1">
    <citation type="submission" date="2017-05" db="EMBL/GenBank/DDBJ databases">
        <title>Vagococcus spp. assemblies.</title>
        <authorList>
            <person name="Gulvik C.A."/>
        </authorList>
    </citation>
    <scope>NUCLEOTIDE SEQUENCE [LARGE SCALE GENOMIC DNA]</scope>
    <source>
        <strain evidence="8 9">NCFB 2497</strain>
    </source>
</reference>